<dbReference type="CDD" id="cd16936">
    <property type="entry name" value="HATPase_RsbW-like"/>
    <property type="match status" value="1"/>
</dbReference>
<dbReference type="KEGG" id="mro:MROS_0629"/>
<dbReference type="PANTHER" id="PTHR35526:SF3">
    <property type="entry name" value="ANTI-SIGMA-F FACTOR RSBW"/>
    <property type="match status" value="1"/>
</dbReference>
<evidence type="ECO:0000256" key="1">
    <source>
        <dbReference type="ARBA" id="ARBA00022527"/>
    </source>
</evidence>
<dbReference type="STRING" id="1191523.MROS_0629"/>
<organism evidence="3 4">
    <name type="scientific">Melioribacter roseus (strain DSM 23840 / JCM 17771 / VKM B-2668 / P3M-2)</name>
    <dbReference type="NCBI Taxonomy" id="1191523"/>
    <lineage>
        <taxon>Bacteria</taxon>
        <taxon>Pseudomonadati</taxon>
        <taxon>Ignavibacteriota</taxon>
        <taxon>Ignavibacteria</taxon>
        <taxon>Ignavibacteriales</taxon>
        <taxon>Melioribacteraceae</taxon>
        <taxon>Melioribacter</taxon>
    </lineage>
</organism>
<dbReference type="PANTHER" id="PTHR35526">
    <property type="entry name" value="ANTI-SIGMA-F FACTOR RSBW-RELATED"/>
    <property type="match status" value="1"/>
</dbReference>
<dbReference type="SUPFAM" id="SSF55874">
    <property type="entry name" value="ATPase domain of HSP90 chaperone/DNA topoisomerase II/histidine kinase"/>
    <property type="match status" value="1"/>
</dbReference>
<accession>I6YTK2</accession>
<gene>
    <name evidence="3" type="ordered locus">MROS_0629</name>
</gene>
<dbReference type="Pfam" id="PF13581">
    <property type="entry name" value="HATPase_c_2"/>
    <property type="match status" value="1"/>
</dbReference>
<protein>
    <submittedName>
        <fullName evidence="3">Putative anti-sigma regulatory factor, serine/threonine protein kinase</fullName>
    </submittedName>
</protein>
<dbReference type="RefSeq" id="WP_014855309.1">
    <property type="nucleotide sequence ID" value="NC_018178.1"/>
</dbReference>
<evidence type="ECO:0000313" key="3">
    <source>
        <dbReference type="EMBL" id="AFN73872.1"/>
    </source>
</evidence>
<dbReference type="AlphaFoldDB" id="I6YTK2"/>
<dbReference type="Gene3D" id="3.30.565.10">
    <property type="entry name" value="Histidine kinase-like ATPase, C-terminal domain"/>
    <property type="match status" value="1"/>
</dbReference>
<reference evidence="3 4" key="1">
    <citation type="journal article" date="2013" name="PLoS ONE">
        <title>Genomic analysis of Melioribacter roseus, facultatively anaerobic organotrophic bacterium representing a novel deep lineage within Bacteriodetes/Chlorobi group.</title>
        <authorList>
            <person name="Kadnikov V.V."/>
            <person name="Mardanov A.V."/>
            <person name="Podosokorskaya O.A."/>
            <person name="Gavrilov S.N."/>
            <person name="Kublanov I.V."/>
            <person name="Beletsky A.V."/>
            <person name="Bonch-Osmolovskaya E.A."/>
            <person name="Ravin N.V."/>
        </authorList>
    </citation>
    <scope>NUCLEOTIDE SEQUENCE [LARGE SCALE GENOMIC DNA]</scope>
    <source>
        <strain evidence="4">JCM 17771 / P3M-2</strain>
    </source>
</reference>
<keyword evidence="3" id="KW-0418">Kinase</keyword>
<keyword evidence="4" id="KW-1185">Reference proteome</keyword>
<keyword evidence="3" id="KW-0808">Transferase</keyword>
<dbReference type="Proteomes" id="UP000009011">
    <property type="component" value="Chromosome"/>
</dbReference>
<name>I6YTK2_MELRP</name>
<proteinExistence type="predicted"/>
<sequence>MDEFSLNIDSRYECVLDAAEKLLTVLEQNNIEEHIKNAFNICLTEAANNVIKHGYKEEPGNEITIKLRKEGDYLVLEIIDEGLPRPNLDIPDLEFDPEDIDNLPESGMGLYIIKQLMDDVNYFSINGKNYFILKKSVS</sequence>
<dbReference type="EMBL" id="CP003557">
    <property type="protein sequence ID" value="AFN73872.1"/>
    <property type="molecule type" value="Genomic_DNA"/>
</dbReference>
<evidence type="ECO:0000259" key="2">
    <source>
        <dbReference type="Pfam" id="PF13581"/>
    </source>
</evidence>
<dbReference type="InterPro" id="IPR050267">
    <property type="entry name" value="Anti-sigma-factor_SerPK"/>
</dbReference>
<dbReference type="OrthoDB" id="9792240at2"/>
<dbReference type="HOGENOM" id="CLU_090336_24_0_10"/>
<feature type="domain" description="Histidine kinase/HSP90-like ATPase" evidence="2">
    <location>
        <begin position="18"/>
        <end position="125"/>
    </location>
</feature>
<dbReference type="eggNOG" id="COG2172">
    <property type="taxonomic scope" value="Bacteria"/>
</dbReference>
<dbReference type="InterPro" id="IPR003594">
    <property type="entry name" value="HATPase_dom"/>
</dbReference>
<evidence type="ECO:0000313" key="4">
    <source>
        <dbReference type="Proteomes" id="UP000009011"/>
    </source>
</evidence>
<dbReference type="InterPro" id="IPR036890">
    <property type="entry name" value="HATPase_C_sf"/>
</dbReference>
<keyword evidence="1 3" id="KW-0723">Serine/threonine-protein kinase</keyword>
<dbReference type="GO" id="GO:0004674">
    <property type="term" value="F:protein serine/threonine kinase activity"/>
    <property type="evidence" value="ECO:0007669"/>
    <property type="project" value="UniProtKB-KW"/>
</dbReference>